<feature type="compositionally biased region" description="Pro residues" evidence="1">
    <location>
        <begin position="258"/>
        <end position="274"/>
    </location>
</feature>
<dbReference type="InterPro" id="IPR008984">
    <property type="entry name" value="SMAD_FHA_dom_sf"/>
</dbReference>
<feature type="region of interest" description="Disordered" evidence="1">
    <location>
        <begin position="221"/>
        <end position="354"/>
    </location>
</feature>
<dbReference type="OrthoDB" id="273564at2"/>
<dbReference type="CDD" id="cd00060">
    <property type="entry name" value="FHA"/>
    <property type="match status" value="1"/>
</dbReference>
<dbReference type="PROSITE" id="PS50006">
    <property type="entry name" value="FHA_DOMAIN"/>
    <property type="match status" value="1"/>
</dbReference>
<feature type="region of interest" description="Disordered" evidence="1">
    <location>
        <begin position="130"/>
        <end position="190"/>
    </location>
</feature>
<proteinExistence type="predicted"/>
<dbReference type="InterPro" id="IPR046883">
    <property type="entry name" value="T6SS_FHA_C"/>
</dbReference>
<dbReference type="Gene3D" id="2.60.200.20">
    <property type="match status" value="1"/>
</dbReference>
<dbReference type="InterPro" id="IPR000253">
    <property type="entry name" value="FHA_dom"/>
</dbReference>
<dbReference type="AlphaFoldDB" id="A0A1X7FG36"/>
<sequence>MLRLRIVSDHRASLGGNAEKTLHGGSLTVGRGVENGWILPDPDLLLSRQHCVFEAAGSGFRVTDTSTNGVFLNGSEQPIGRNASAPLSSGDRIRIGRFIIEAMVESLSAPSFTEITGAFSLGARGGEADPFAPAPAWDAPARHASARNAAEQDPFDELFDDPTARPFEDRPLRSEAEPFDAWTSSSSGAAARERADDWHFGTVDDHSDPLNQALSVGVSFPAQDSAPFSPPFSNEPQRSSGGGIPDDWDDEPFGAPQPGSPAIPDPSFLPPPKAAQPLPDDWNIDETLPDQAPPDLPLKSVAPALPSEPNPLPDVDPLEDHTDLAPRPVAAMPVPAPRSNPAPTPAPVSPSTPDSGAAVAAFYEGFGAPLPPDGLPDATAMMRSLGEALRASLGALHASLRARARFKDEFHLEQTSFRPAGENPLKRCETLDEAVSVLANPRLRGFLPMGDAVREAASDVQVHHLAYAAALQTALKQVVAKFDPGALSQRLETRLLDSLVPAARKARYWDQYEVLYKDLVVELEEDFDRVVGDAIAREYDRFIRRDGTGGEKPD</sequence>
<dbReference type="NCBIfam" id="TIGR03354">
    <property type="entry name" value="VI_FHA"/>
    <property type="match status" value="1"/>
</dbReference>
<accession>A0A1X7FG36</accession>
<feature type="compositionally biased region" description="Basic and acidic residues" evidence="1">
    <location>
        <begin position="162"/>
        <end position="176"/>
    </location>
</feature>
<feature type="domain" description="FHA" evidence="2">
    <location>
        <begin position="27"/>
        <end position="77"/>
    </location>
</feature>
<evidence type="ECO:0000259" key="2">
    <source>
        <dbReference type="PROSITE" id="PS50006"/>
    </source>
</evidence>
<gene>
    <name evidence="3" type="ORF">SAMN02982917_2662</name>
</gene>
<dbReference type="Pfam" id="PF20232">
    <property type="entry name" value="T6SS_FHA_C"/>
    <property type="match status" value="1"/>
</dbReference>
<evidence type="ECO:0000313" key="4">
    <source>
        <dbReference type="Proteomes" id="UP000192936"/>
    </source>
</evidence>
<dbReference type="EMBL" id="FXAK01000005">
    <property type="protein sequence ID" value="SMF50895.1"/>
    <property type="molecule type" value="Genomic_DNA"/>
</dbReference>
<dbReference type="SMART" id="SM00240">
    <property type="entry name" value="FHA"/>
    <property type="match status" value="1"/>
</dbReference>
<dbReference type="Proteomes" id="UP000192936">
    <property type="component" value="Unassembled WGS sequence"/>
</dbReference>
<protein>
    <submittedName>
        <fullName evidence="3">FHA domain protein</fullName>
    </submittedName>
</protein>
<dbReference type="STRING" id="286727.SAMN02982917_2662"/>
<dbReference type="SUPFAM" id="SSF49879">
    <property type="entry name" value="SMAD/FHA domain"/>
    <property type="match status" value="1"/>
</dbReference>
<dbReference type="InterPro" id="IPR017735">
    <property type="entry name" value="T6SS_FHA"/>
</dbReference>
<evidence type="ECO:0000256" key="1">
    <source>
        <dbReference type="SAM" id="MobiDB-lite"/>
    </source>
</evidence>
<evidence type="ECO:0000313" key="3">
    <source>
        <dbReference type="EMBL" id="SMF50895.1"/>
    </source>
</evidence>
<reference evidence="3 4" key="1">
    <citation type="submission" date="2017-04" db="EMBL/GenBank/DDBJ databases">
        <authorList>
            <person name="Afonso C.L."/>
            <person name="Miller P.J."/>
            <person name="Scott M.A."/>
            <person name="Spackman E."/>
            <person name="Goraichik I."/>
            <person name="Dimitrov K.M."/>
            <person name="Suarez D.L."/>
            <person name="Swayne D.E."/>
        </authorList>
    </citation>
    <scope>NUCLEOTIDE SEQUENCE [LARGE SCALE GENOMIC DNA]</scope>
    <source>
        <strain evidence="3 4">A2P</strain>
    </source>
</reference>
<name>A0A1X7FG36_9PROT</name>
<dbReference type="RefSeq" id="WP_085086006.1">
    <property type="nucleotide sequence ID" value="NZ_FXAK01000005.1"/>
</dbReference>
<organism evidence="3 4">
    <name type="scientific">Azospirillum oryzae</name>
    <dbReference type="NCBI Taxonomy" id="286727"/>
    <lineage>
        <taxon>Bacteria</taxon>
        <taxon>Pseudomonadati</taxon>
        <taxon>Pseudomonadota</taxon>
        <taxon>Alphaproteobacteria</taxon>
        <taxon>Rhodospirillales</taxon>
        <taxon>Azospirillaceae</taxon>
        <taxon>Azospirillum</taxon>
    </lineage>
</organism>
<feature type="compositionally biased region" description="Low complexity" evidence="1">
    <location>
        <begin position="130"/>
        <end position="149"/>
    </location>
</feature>
<feature type="compositionally biased region" description="Pro residues" evidence="1">
    <location>
        <begin position="334"/>
        <end position="350"/>
    </location>
</feature>
<dbReference type="Pfam" id="PF00498">
    <property type="entry name" value="FHA"/>
    <property type="match status" value="1"/>
</dbReference>